<dbReference type="AlphaFoldDB" id="A0A9Q0G015"/>
<gene>
    <name evidence="2" type="ORF">Tsubulata_049691</name>
</gene>
<organism evidence="2 3">
    <name type="scientific">Turnera subulata</name>
    <dbReference type="NCBI Taxonomy" id="218843"/>
    <lineage>
        <taxon>Eukaryota</taxon>
        <taxon>Viridiplantae</taxon>
        <taxon>Streptophyta</taxon>
        <taxon>Embryophyta</taxon>
        <taxon>Tracheophyta</taxon>
        <taxon>Spermatophyta</taxon>
        <taxon>Magnoliopsida</taxon>
        <taxon>eudicotyledons</taxon>
        <taxon>Gunneridae</taxon>
        <taxon>Pentapetalae</taxon>
        <taxon>rosids</taxon>
        <taxon>fabids</taxon>
        <taxon>Malpighiales</taxon>
        <taxon>Passifloraceae</taxon>
        <taxon>Turnera</taxon>
    </lineage>
</organism>
<sequence length="105" mass="11501">MNLLWVLVAVVYVYGKWADGFSYMNETDVFHTEAEAYGHYNESKAAFQNALWVGLTLIQGAGAKGAESISVHTDLALALSPIWHCSRVDLAAADIALLQNWLLSS</sequence>
<protein>
    <submittedName>
        <fullName evidence="2">Uncharacterized protein</fullName>
    </submittedName>
</protein>
<feature type="signal peptide" evidence="1">
    <location>
        <begin position="1"/>
        <end position="18"/>
    </location>
</feature>
<dbReference type="EMBL" id="JAKUCV010002984">
    <property type="protein sequence ID" value="KAJ4840701.1"/>
    <property type="molecule type" value="Genomic_DNA"/>
</dbReference>
<comment type="caution">
    <text evidence="2">The sequence shown here is derived from an EMBL/GenBank/DDBJ whole genome shotgun (WGS) entry which is preliminary data.</text>
</comment>
<accession>A0A9Q0G015</accession>
<evidence type="ECO:0000313" key="3">
    <source>
        <dbReference type="Proteomes" id="UP001141552"/>
    </source>
</evidence>
<evidence type="ECO:0000256" key="1">
    <source>
        <dbReference type="SAM" id="SignalP"/>
    </source>
</evidence>
<reference evidence="2" key="2">
    <citation type="journal article" date="2023" name="Plants (Basel)">
        <title>Annotation of the Turnera subulata (Passifloraceae) Draft Genome Reveals the S-Locus Evolved after the Divergence of Turneroideae from Passifloroideae in a Stepwise Manner.</title>
        <authorList>
            <person name="Henning P.M."/>
            <person name="Roalson E.H."/>
            <person name="Mir W."/>
            <person name="McCubbin A.G."/>
            <person name="Shore J.S."/>
        </authorList>
    </citation>
    <scope>NUCLEOTIDE SEQUENCE</scope>
    <source>
        <strain evidence="2">F60SS</strain>
    </source>
</reference>
<dbReference type="Proteomes" id="UP001141552">
    <property type="component" value="Unassembled WGS sequence"/>
</dbReference>
<feature type="chain" id="PRO_5040426713" evidence="1">
    <location>
        <begin position="19"/>
        <end position="105"/>
    </location>
</feature>
<evidence type="ECO:0000313" key="2">
    <source>
        <dbReference type="EMBL" id="KAJ4840701.1"/>
    </source>
</evidence>
<name>A0A9Q0G015_9ROSI</name>
<keyword evidence="1" id="KW-0732">Signal</keyword>
<keyword evidence="3" id="KW-1185">Reference proteome</keyword>
<reference evidence="2" key="1">
    <citation type="submission" date="2022-02" db="EMBL/GenBank/DDBJ databases">
        <authorList>
            <person name="Henning P.M."/>
            <person name="McCubbin A.G."/>
            <person name="Shore J.S."/>
        </authorList>
    </citation>
    <scope>NUCLEOTIDE SEQUENCE</scope>
    <source>
        <strain evidence="2">F60SS</strain>
        <tissue evidence="2">Leaves</tissue>
    </source>
</reference>
<proteinExistence type="predicted"/>